<evidence type="ECO:0000313" key="1">
    <source>
        <dbReference type="EMBL" id="MBB4053351.1"/>
    </source>
</evidence>
<name>A0A7W6ND45_9HYPH</name>
<protein>
    <submittedName>
        <fullName evidence="1">Cation transport regulator ChaC</fullName>
    </submittedName>
</protein>
<dbReference type="AlphaFoldDB" id="A0A7W6ND45"/>
<accession>A0A7W6ND45</accession>
<proteinExistence type="predicted"/>
<organism evidence="1 2">
    <name type="scientific">Devosia subaequoris</name>
    <dbReference type="NCBI Taxonomy" id="395930"/>
    <lineage>
        <taxon>Bacteria</taxon>
        <taxon>Pseudomonadati</taxon>
        <taxon>Pseudomonadota</taxon>
        <taxon>Alphaproteobacteria</taxon>
        <taxon>Hyphomicrobiales</taxon>
        <taxon>Devosiaceae</taxon>
        <taxon>Devosia</taxon>
    </lineage>
</organism>
<sequence length="48" mass="5113">MQGEGERITIPEGGVIAGVIIRVSDENVEHQAAEQLKQRKRVAGAVTA</sequence>
<keyword evidence="2" id="KW-1185">Reference proteome</keyword>
<dbReference type="EMBL" id="JACIEW010000007">
    <property type="protein sequence ID" value="MBB4053351.1"/>
    <property type="molecule type" value="Genomic_DNA"/>
</dbReference>
<gene>
    <name evidence="1" type="ORF">GGR20_003008</name>
</gene>
<comment type="caution">
    <text evidence="1">The sequence shown here is derived from an EMBL/GenBank/DDBJ whole genome shotgun (WGS) entry which is preliminary data.</text>
</comment>
<reference evidence="1 2" key="1">
    <citation type="submission" date="2020-08" db="EMBL/GenBank/DDBJ databases">
        <title>Genomic Encyclopedia of Type Strains, Phase IV (KMG-IV): sequencing the most valuable type-strain genomes for metagenomic binning, comparative biology and taxonomic classification.</title>
        <authorList>
            <person name="Goeker M."/>
        </authorList>
    </citation>
    <scope>NUCLEOTIDE SEQUENCE [LARGE SCALE GENOMIC DNA]</scope>
    <source>
        <strain evidence="1 2">DSM 23447</strain>
    </source>
</reference>
<dbReference type="Proteomes" id="UP000547011">
    <property type="component" value="Unassembled WGS sequence"/>
</dbReference>
<evidence type="ECO:0000313" key="2">
    <source>
        <dbReference type="Proteomes" id="UP000547011"/>
    </source>
</evidence>